<dbReference type="Proteomes" id="UP000815698">
    <property type="component" value="Chromosome"/>
</dbReference>
<feature type="region of interest" description="Disordered" evidence="1">
    <location>
        <begin position="1"/>
        <end position="43"/>
    </location>
</feature>
<evidence type="ECO:0008006" key="4">
    <source>
        <dbReference type="Google" id="ProtNLM"/>
    </source>
</evidence>
<evidence type="ECO:0000313" key="2">
    <source>
        <dbReference type="EMBL" id="ATH97119.1"/>
    </source>
</evidence>
<proteinExistence type="predicted"/>
<dbReference type="InterPro" id="IPR052565">
    <property type="entry name" value="Glutaredoxin-like_YDR286C"/>
</dbReference>
<name>A0ABN5DT37_9MICO</name>
<dbReference type="SUPFAM" id="SSF52833">
    <property type="entry name" value="Thioredoxin-like"/>
    <property type="match status" value="1"/>
</dbReference>
<organism evidence="2 3">
    <name type="scientific">Dermabacter jinjuensis</name>
    <dbReference type="NCBI Taxonomy" id="1667168"/>
    <lineage>
        <taxon>Bacteria</taxon>
        <taxon>Bacillati</taxon>
        <taxon>Actinomycetota</taxon>
        <taxon>Actinomycetes</taxon>
        <taxon>Micrococcales</taxon>
        <taxon>Dermabacteraceae</taxon>
        <taxon>Dermabacter</taxon>
    </lineage>
</organism>
<dbReference type="PANTHER" id="PTHR33558:SF1">
    <property type="entry name" value="GLUTAREDOXIN-LIKE PROTEIN C5ORF63 HOMOLOG"/>
    <property type="match status" value="1"/>
</dbReference>
<dbReference type="InterPro" id="IPR008554">
    <property type="entry name" value="Glutaredoxin-like"/>
</dbReference>
<dbReference type="InterPro" id="IPR036249">
    <property type="entry name" value="Thioredoxin-like_sf"/>
</dbReference>
<dbReference type="Pfam" id="PF05768">
    <property type="entry name" value="Glrx-like"/>
    <property type="match status" value="1"/>
</dbReference>
<evidence type="ECO:0000256" key="1">
    <source>
        <dbReference type="SAM" id="MobiDB-lite"/>
    </source>
</evidence>
<accession>A0ABN5DT37</accession>
<sequence length="143" mass="15917">MERGPRSRRRPRGRHGHDHDRRRVHGARGSMTPPERSAEPGLVSSSGARIVLLERPGCHLCEEAAEVVSRVAALTGEEVERVNIEANDKLARRWSIEIPVVAVDGKVVAVYRVNEEELKAALVRGLRRPHPLFGAAARIFRRG</sequence>
<evidence type="ECO:0000313" key="3">
    <source>
        <dbReference type="Proteomes" id="UP000815698"/>
    </source>
</evidence>
<feature type="compositionally biased region" description="Basic residues" evidence="1">
    <location>
        <begin position="1"/>
        <end position="26"/>
    </location>
</feature>
<dbReference type="Gene3D" id="3.40.30.10">
    <property type="entry name" value="Glutaredoxin"/>
    <property type="match status" value="1"/>
</dbReference>
<dbReference type="PANTHER" id="PTHR33558">
    <property type="entry name" value="GLUTAREDOXIN-LIKE PROTEIN C5ORF63 HOMOLOG"/>
    <property type="match status" value="1"/>
</dbReference>
<protein>
    <recommendedName>
        <fullName evidence="4">Glutaredoxin family protein</fullName>
    </recommendedName>
</protein>
<keyword evidence="3" id="KW-1185">Reference proteome</keyword>
<gene>
    <name evidence="2" type="ORF">COP05_08490</name>
</gene>
<reference evidence="2 3" key="1">
    <citation type="journal article" date="2016" name="Int. J. Syst. Evol. Microbiol.">
        <title>Dermabacter jinjuensis sp. nov., a novel species of the genus Dermabacter isolated from a clinical specimen.</title>
        <authorList>
            <person name="Park Y.K."/>
            <person name="Lee K.M."/>
            <person name="Lee W.K."/>
            <person name="Cho M.J."/>
            <person name="Lee H.S."/>
            <person name="Cho Y.G."/>
            <person name="Lee Y.C."/>
            <person name="Lee W.K."/>
            <person name="Seong W.K."/>
            <person name="Hwang K.J."/>
        </authorList>
    </citation>
    <scope>NUCLEOTIDE SEQUENCE [LARGE SCALE GENOMIC DNA]</scope>
    <source>
        <strain evidence="2 3">32T</strain>
    </source>
</reference>
<dbReference type="EMBL" id="CP023482">
    <property type="protein sequence ID" value="ATH97119.1"/>
    <property type="molecule type" value="Genomic_DNA"/>
</dbReference>